<evidence type="ECO:0000256" key="1">
    <source>
        <dbReference type="ARBA" id="ARBA00004651"/>
    </source>
</evidence>
<evidence type="ECO:0000256" key="5">
    <source>
        <dbReference type="ARBA" id="ARBA00023136"/>
    </source>
</evidence>
<evidence type="ECO:0000256" key="3">
    <source>
        <dbReference type="ARBA" id="ARBA00022692"/>
    </source>
</evidence>
<comment type="subcellular location">
    <subcellularLocation>
        <location evidence="1">Cell membrane</location>
        <topology evidence="1">Multi-pass membrane protein</topology>
    </subcellularLocation>
</comment>
<evidence type="ECO:0000256" key="6">
    <source>
        <dbReference type="ARBA" id="ARBA00043993"/>
    </source>
</evidence>
<evidence type="ECO:0000313" key="10">
    <source>
        <dbReference type="EMBL" id="QES89735.1"/>
    </source>
</evidence>
<keyword evidence="3 7" id="KW-0812">Transmembrane</keyword>
<dbReference type="EMBL" id="CP044016">
    <property type="protein sequence ID" value="QES89735.1"/>
    <property type="molecule type" value="Genomic_DNA"/>
</dbReference>
<keyword evidence="5 7" id="KW-0472">Membrane</keyword>
<keyword evidence="4 7" id="KW-1133">Transmembrane helix</keyword>
<feature type="transmembrane region" description="Helical" evidence="7">
    <location>
        <begin position="520"/>
        <end position="542"/>
    </location>
</feature>
<reference evidence="10 11" key="1">
    <citation type="submission" date="2019-09" db="EMBL/GenBank/DDBJ databases">
        <title>Complete genome sequence of Arachidicoccus sp. B3-10 isolated from apple orchard soil.</title>
        <authorList>
            <person name="Kim H.S."/>
            <person name="Han K.-I."/>
            <person name="Suh M.K."/>
            <person name="Lee K.C."/>
            <person name="Eom M.K."/>
            <person name="Kim J.-S."/>
            <person name="Kang S.W."/>
            <person name="Sin Y."/>
            <person name="Lee J.-S."/>
        </authorList>
    </citation>
    <scope>NUCLEOTIDE SEQUENCE [LARGE SCALE GENOMIC DNA]</scope>
    <source>
        <strain evidence="10 11">B3-10</strain>
    </source>
</reference>
<name>A0A5P2G2M5_9BACT</name>
<keyword evidence="2" id="KW-1003">Cell membrane</keyword>
<feature type="transmembrane region" description="Helical" evidence="7">
    <location>
        <begin position="490"/>
        <end position="508"/>
    </location>
</feature>
<sequence length="742" mass="85145">MDYRTEFKRFITGQHLFRGIVVTVGALIPCILLFNLHLLAKMMALPLGALFLSLTDNPGPQKERIKTLFLSLGVYVLVALITTLLRNIPFAVFIEIIVFSLVFSIIGIYGTRLTNMGTTALIIFTFYIDDHLSGKQFFDSALYFTIGGLWYILIFLLLNRIKPYLAIEQSLSEYLYDIGSFLKIKASYYQKNPDTESIKTRLITLQTKIRTDQDDLREMLFKTRELVNESTPRSRSLMFIFLDSIELFERIMTSQYDYEHLNKILEDSHIVQQFGAYISRLASEIQSLSLILPLEKPFQENKELDISFQNCKDSFSKLRAEKLTTENIQDFIVLSQILSSIEDLKNRIQKLQNATKLKFGEIKKDERLNINLKRFTPSITYNPKLFWSSFSLNSNLFKHALRVTIALLIGYIVSLFLPTGHSYWLLLTIVVLLKPAYSLSKQRNKHRIIGTLVGMFLGLILITFISSKLAIFLLLGAFMTFGYSMLKINYMFATLGITVFVILAYFYLSPQNIHTLFIDRSVDTVVASVIVGLTSTFIFPVWEESQIRVYVKNALLANKTYFRNTADLLLNRKGDDEQFRLSRKAAFIELGNLSDNFQRMLSEPKGKRAKISQLHQFVATTHMMTSYIASLSYYAHTQSQNLPSIEIGIEVSEIEKEMSEGVQLMSSHDIQDYKRQKLTLPKNMELNSLIEKRKEELRQFGTAGPTEVGATLSQLQAIQTILELIYSTAYELNKILIQIIGK</sequence>
<dbReference type="InterPro" id="IPR032692">
    <property type="entry name" value="YccS_N"/>
</dbReference>
<evidence type="ECO:0000259" key="9">
    <source>
        <dbReference type="Pfam" id="PF13515"/>
    </source>
</evidence>
<dbReference type="PANTHER" id="PTHR30509">
    <property type="entry name" value="P-HYDROXYBENZOIC ACID EFFLUX PUMP SUBUNIT-RELATED"/>
    <property type="match status" value="1"/>
</dbReference>
<feature type="transmembrane region" description="Helical" evidence="7">
    <location>
        <begin position="65"/>
        <end position="85"/>
    </location>
</feature>
<dbReference type="AlphaFoldDB" id="A0A5P2G2M5"/>
<evidence type="ECO:0000256" key="4">
    <source>
        <dbReference type="ARBA" id="ARBA00022989"/>
    </source>
</evidence>
<evidence type="ECO:0000256" key="2">
    <source>
        <dbReference type="ARBA" id="ARBA00022475"/>
    </source>
</evidence>
<comment type="similarity">
    <text evidence="6">Belongs to the YccS/YhfK family.</text>
</comment>
<dbReference type="Pfam" id="PF13515">
    <property type="entry name" value="FUSC_2"/>
    <property type="match status" value="1"/>
</dbReference>
<feature type="domain" description="Integral membrane protein YccS N-terminal" evidence="8">
    <location>
        <begin position="68"/>
        <end position="342"/>
    </location>
</feature>
<dbReference type="OrthoDB" id="8670769at2"/>
<accession>A0A5P2G2M5</accession>
<feature type="transmembrane region" description="Helical" evidence="7">
    <location>
        <begin position="20"/>
        <end position="45"/>
    </location>
</feature>
<dbReference type="Proteomes" id="UP000292424">
    <property type="component" value="Chromosome"/>
</dbReference>
<feature type="transmembrane region" description="Helical" evidence="7">
    <location>
        <begin position="452"/>
        <end position="478"/>
    </location>
</feature>
<evidence type="ECO:0000313" key="11">
    <source>
        <dbReference type="Proteomes" id="UP000292424"/>
    </source>
</evidence>
<dbReference type="InterPro" id="IPR049453">
    <property type="entry name" value="Memb_transporter_dom"/>
</dbReference>
<dbReference type="Pfam" id="PF12805">
    <property type="entry name" value="FUSC-like"/>
    <property type="match status" value="1"/>
</dbReference>
<feature type="transmembrane region" description="Helical" evidence="7">
    <location>
        <begin position="141"/>
        <end position="158"/>
    </location>
</feature>
<dbReference type="PANTHER" id="PTHR30509:SF9">
    <property type="entry name" value="MULTIDRUG RESISTANCE PROTEIN MDTO"/>
    <property type="match status" value="1"/>
</dbReference>
<protein>
    <submittedName>
        <fullName evidence="10">FUSC family protein</fullName>
    </submittedName>
</protein>
<feature type="domain" description="Integral membrane bound transporter" evidence="9">
    <location>
        <begin position="410"/>
        <end position="531"/>
    </location>
</feature>
<organism evidence="10 11">
    <name type="scientific">Rhizosphaericola mali</name>
    <dbReference type="NCBI Taxonomy" id="2545455"/>
    <lineage>
        <taxon>Bacteria</taxon>
        <taxon>Pseudomonadati</taxon>
        <taxon>Bacteroidota</taxon>
        <taxon>Chitinophagia</taxon>
        <taxon>Chitinophagales</taxon>
        <taxon>Chitinophagaceae</taxon>
        <taxon>Rhizosphaericola</taxon>
    </lineage>
</organism>
<evidence type="ECO:0000259" key="8">
    <source>
        <dbReference type="Pfam" id="PF12805"/>
    </source>
</evidence>
<proteinExistence type="inferred from homology"/>
<dbReference type="KEGG" id="arac:E0W69_014050"/>
<gene>
    <name evidence="10" type="ORF">E0W69_014050</name>
</gene>
<feature type="transmembrane region" description="Helical" evidence="7">
    <location>
        <begin position="92"/>
        <end position="111"/>
    </location>
</feature>
<dbReference type="GO" id="GO:0005886">
    <property type="term" value="C:plasma membrane"/>
    <property type="evidence" value="ECO:0007669"/>
    <property type="project" value="UniProtKB-SubCell"/>
</dbReference>
<keyword evidence="11" id="KW-1185">Reference proteome</keyword>
<dbReference type="RefSeq" id="WP_131330669.1">
    <property type="nucleotide sequence ID" value="NZ_CP044016.1"/>
</dbReference>
<evidence type="ECO:0000256" key="7">
    <source>
        <dbReference type="SAM" id="Phobius"/>
    </source>
</evidence>